<evidence type="ECO:0000313" key="1">
    <source>
        <dbReference type="EMBL" id="GAA5139424.1"/>
    </source>
</evidence>
<keyword evidence="2" id="KW-1185">Reference proteome</keyword>
<proteinExistence type="predicted"/>
<reference evidence="2" key="1">
    <citation type="journal article" date="2019" name="Int. J. Syst. Evol. Microbiol.">
        <title>The Global Catalogue of Microorganisms (GCM) 10K type strain sequencing project: providing services to taxonomists for standard genome sequencing and annotation.</title>
        <authorList>
            <consortium name="The Broad Institute Genomics Platform"/>
            <consortium name="The Broad Institute Genome Sequencing Center for Infectious Disease"/>
            <person name="Wu L."/>
            <person name="Ma J."/>
        </authorList>
    </citation>
    <scope>NUCLEOTIDE SEQUENCE [LARGE SCALE GENOMIC DNA]</scope>
    <source>
        <strain evidence="2">JCM 18053</strain>
    </source>
</reference>
<accession>A0ABP9P542</accession>
<dbReference type="EMBL" id="BAABIA010000003">
    <property type="protein sequence ID" value="GAA5139424.1"/>
    <property type="molecule type" value="Genomic_DNA"/>
</dbReference>
<name>A0ABP9P542_9BACT</name>
<gene>
    <name evidence="1" type="ORF">GCM10023213_20090</name>
</gene>
<evidence type="ECO:0000313" key="2">
    <source>
        <dbReference type="Proteomes" id="UP001499852"/>
    </source>
</evidence>
<sequence>MKLYFDVETQKLVHSAGRLDPVNLIEAKRGAGEYIAVQLLLRGEPWQAPGGSEMVFVSKKPGLYDSAPLASADTWTYDSATGLYETAINYEVTELDAMMQIGQTKQSPFIELAGEFAFSRPGLGGWRRSQTVLLRLENNVWRGTEDAAALPSASLLRPSIIGISADVVNNNAVANTMADVTGLQFPVIAGKSYGFEFLIPYTAAATGTGSRWSINGPATTLLNYRSTYTLTATTETTNYASAYDMPSAAGATSLAAGNIAIIQGVVKPSADGDIVARFASEVAGSAITAKAGASVKFWELP</sequence>
<evidence type="ECO:0008006" key="3">
    <source>
        <dbReference type="Google" id="ProtNLM"/>
    </source>
</evidence>
<dbReference type="RefSeq" id="WP_345736234.1">
    <property type="nucleotide sequence ID" value="NZ_BAABIA010000003.1"/>
</dbReference>
<protein>
    <recommendedName>
        <fullName evidence="3">Minor tail protein</fullName>
    </recommendedName>
</protein>
<organism evidence="1 2">
    <name type="scientific">Prosthecobacter algae</name>
    <dbReference type="NCBI Taxonomy" id="1144682"/>
    <lineage>
        <taxon>Bacteria</taxon>
        <taxon>Pseudomonadati</taxon>
        <taxon>Verrucomicrobiota</taxon>
        <taxon>Verrucomicrobiia</taxon>
        <taxon>Verrucomicrobiales</taxon>
        <taxon>Verrucomicrobiaceae</taxon>
        <taxon>Prosthecobacter</taxon>
    </lineage>
</organism>
<dbReference type="Proteomes" id="UP001499852">
    <property type="component" value="Unassembled WGS sequence"/>
</dbReference>
<comment type="caution">
    <text evidence="1">The sequence shown here is derived from an EMBL/GenBank/DDBJ whole genome shotgun (WGS) entry which is preliminary data.</text>
</comment>